<feature type="transmembrane region" description="Helical" evidence="5">
    <location>
        <begin position="136"/>
        <end position="161"/>
    </location>
</feature>
<evidence type="ECO:0000256" key="5">
    <source>
        <dbReference type="SAM" id="Phobius"/>
    </source>
</evidence>
<dbReference type="Pfam" id="PF07690">
    <property type="entry name" value="MFS_1"/>
    <property type="match status" value="1"/>
</dbReference>
<organism evidence="7 8">
    <name type="scientific">Micromonospora inyonensis</name>
    <dbReference type="NCBI Taxonomy" id="47866"/>
    <lineage>
        <taxon>Bacteria</taxon>
        <taxon>Bacillati</taxon>
        <taxon>Actinomycetota</taxon>
        <taxon>Actinomycetes</taxon>
        <taxon>Micromonosporales</taxon>
        <taxon>Micromonosporaceae</taxon>
        <taxon>Micromonospora</taxon>
    </lineage>
</organism>
<gene>
    <name evidence="7" type="ORF">GA0074694_2397</name>
</gene>
<feature type="transmembrane region" description="Helical" evidence="5">
    <location>
        <begin position="43"/>
        <end position="65"/>
    </location>
</feature>
<dbReference type="STRING" id="47866.GA0074694_2397"/>
<keyword evidence="4 5" id="KW-0472">Membrane</keyword>
<dbReference type="SUPFAM" id="SSF103473">
    <property type="entry name" value="MFS general substrate transporter"/>
    <property type="match status" value="1"/>
</dbReference>
<feature type="domain" description="Major facilitator superfamily (MFS) profile" evidence="6">
    <location>
        <begin position="6"/>
        <end position="384"/>
    </location>
</feature>
<dbReference type="PROSITE" id="PS50850">
    <property type="entry name" value="MFS"/>
    <property type="match status" value="1"/>
</dbReference>
<dbReference type="Proteomes" id="UP000198906">
    <property type="component" value="Unassembled WGS sequence"/>
</dbReference>
<feature type="transmembrane region" description="Helical" evidence="5">
    <location>
        <begin position="276"/>
        <end position="293"/>
    </location>
</feature>
<feature type="transmembrane region" description="Helical" evidence="5">
    <location>
        <begin position="209"/>
        <end position="234"/>
    </location>
</feature>
<dbReference type="InterPro" id="IPR011701">
    <property type="entry name" value="MFS"/>
</dbReference>
<feature type="transmembrane region" description="Helical" evidence="5">
    <location>
        <begin position="299"/>
        <end position="319"/>
    </location>
</feature>
<dbReference type="PANTHER" id="PTHR23542:SF1">
    <property type="entry name" value="MAJOR FACILITATOR SUPERFAMILY (MFS) PROFILE DOMAIN-CONTAINING PROTEIN"/>
    <property type="match status" value="1"/>
</dbReference>
<reference evidence="8" key="1">
    <citation type="submission" date="2016-06" db="EMBL/GenBank/DDBJ databases">
        <authorList>
            <person name="Varghese N."/>
        </authorList>
    </citation>
    <scope>NUCLEOTIDE SEQUENCE [LARGE SCALE GENOMIC DNA]</scope>
    <source>
        <strain evidence="8">DSM 46123</strain>
    </source>
</reference>
<keyword evidence="3 5" id="KW-1133">Transmembrane helix</keyword>
<sequence>MGYLELLRATHVLRLLTGTLTGRLPSAMATLAIPLALREAGASYGFVGIATGTFAIATAVGGPLLGRAVDHVGQPKVLVPTAVLAGMGFTLIGVVPGKPAWVLVGAALAGVATPPLEPCLRVLWPRILPAARLDRAYALDAGAQELVFVGAPLMVAGTVAVTFPAMALWLAALLGALGVLIVVTAAPSREYRAEERAAHWLGPLRSRGLVVLLTGLVGTGVAIGTLNVLVIFYAEQHRLPGGAGTLLALNAAGALVGALGYGALRWEMPLPRRGLLLAGGMTIGYGLLILLPAPPLMAVLMILTGLFLAPLLTVSFVLVDRLAPPGTVTEAFAWLITVFTSGIALGAAVAGAVIERASPTWAAVGGALATVGTVVVLLAGRNTLAGRVTVPATDRVPA</sequence>
<dbReference type="EMBL" id="FMHU01000001">
    <property type="protein sequence ID" value="SCL18571.1"/>
    <property type="molecule type" value="Genomic_DNA"/>
</dbReference>
<dbReference type="PANTHER" id="PTHR23542">
    <property type="match status" value="1"/>
</dbReference>
<evidence type="ECO:0000259" key="6">
    <source>
        <dbReference type="PROSITE" id="PS50850"/>
    </source>
</evidence>
<keyword evidence="2 5" id="KW-0812">Transmembrane</keyword>
<evidence type="ECO:0000256" key="4">
    <source>
        <dbReference type="ARBA" id="ARBA00023136"/>
    </source>
</evidence>
<dbReference type="GO" id="GO:0005886">
    <property type="term" value="C:plasma membrane"/>
    <property type="evidence" value="ECO:0007669"/>
    <property type="project" value="UniProtKB-SubCell"/>
</dbReference>
<name>A0A1C6RNE2_9ACTN</name>
<proteinExistence type="predicted"/>
<evidence type="ECO:0000313" key="8">
    <source>
        <dbReference type="Proteomes" id="UP000198906"/>
    </source>
</evidence>
<dbReference type="RefSeq" id="WP_091456888.1">
    <property type="nucleotide sequence ID" value="NZ_FMHU01000001.1"/>
</dbReference>
<keyword evidence="8" id="KW-1185">Reference proteome</keyword>
<evidence type="ECO:0000256" key="2">
    <source>
        <dbReference type="ARBA" id="ARBA00022692"/>
    </source>
</evidence>
<feature type="transmembrane region" description="Helical" evidence="5">
    <location>
        <begin position="360"/>
        <end position="379"/>
    </location>
</feature>
<evidence type="ECO:0000313" key="7">
    <source>
        <dbReference type="EMBL" id="SCL18571.1"/>
    </source>
</evidence>
<accession>A0A1C6RNE2</accession>
<comment type="subcellular location">
    <subcellularLocation>
        <location evidence="1">Cell membrane</location>
        <topology evidence="1">Multi-pass membrane protein</topology>
    </subcellularLocation>
</comment>
<dbReference type="InterPro" id="IPR020846">
    <property type="entry name" value="MFS_dom"/>
</dbReference>
<feature type="transmembrane region" description="Helical" evidence="5">
    <location>
        <begin position="77"/>
        <end position="95"/>
    </location>
</feature>
<feature type="transmembrane region" description="Helical" evidence="5">
    <location>
        <begin position="331"/>
        <end position="354"/>
    </location>
</feature>
<evidence type="ECO:0000256" key="1">
    <source>
        <dbReference type="ARBA" id="ARBA00004651"/>
    </source>
</evidence>
<dbReference type="AlphaFoldDB" id="A0A1C6RNE2"/>
<feature type="transmembrane region" description="Helical" evidence="5">
    <location>
        <begin position="12"/>
        <end position="37"/>
    </location>
</feature>
<feature type="transmembrane region" description="Helical" evidence="5">
    <location>
        <begin position="167"/>
        <end position="188"/>
    </location>
</feature>
<dbReference type="InterPro" id="IPR036259">
    <property type="entry name" value="MFS_trans_sf"/>
</dbReference>
<protein>
    <submittedName>
        <fullName evidence="7">Predicted arabinose efflux permease, MFS family</fullName>
    </submittedName>
</protein>
<feature type="transmembrane region" description="Helical" evidence="5">
    <location>
        <begin position="246"/>
        <end position="264"/>
    </location>
</feature>
<dbReference type="Gene3D" id="1.20.1250.20">
    <property type="entry name" value="MFS general substrate transporter like domains"/>
    <property type="match status" value="1"/>
</dbReference>
<evidence type="ECO:0000256" key="3">
    <source>
        <dbReference type="ARBA" id="ARBA00022989"/>
    </source>
</evidence>
<dbReference type="GO" id="GO:0022857">
    <property type="term" value="F:transmembrane transporter activity"/>
    <property type="evidence" value="ECO:0007669"/>
    <property type="project" value="InterPro"/>
</dbReference>